<dbReference type="UniPathway" id="UPA00558"/>
<sequence length="304" mass="34681">MDTIKVFDRQTNKLTFEKTYGEFFLKLAYGDRWFSKIFYLVFLPITTSFPFLSTLYGWLQKTKQSRKKIVPFIKNYDVDASEFAQPVHTFTSFNDFFIRKLKPKARPIDLRENVVIMPADARYLVMRNVKQQETFSIKGGTFNLSSFLNSKPLAKKFEQGDMVIARLCPLDYHRFHFPFDCAIQEPASLINGSLYSVSPWALKKRSTILSENKRILTLLSSPVFGLVACVEIGATCVGTIHQTCSKEKGIKKGEEKGFFSFGGSCLVMLFEPGRITFDKDLVQHSKQHIEIVGKWGSSLAIAQS</sequence>
<dbReference type="NCBIfam" id="TIGR00163">
    <property type="entry name" value="PS_decarb"/>
    <property type="match status" value="1"/>
</dbReference>
<organism evidence="14 15">
    <name type="scientific">Aerophobetes bacterium</name>
    <dbReference type="NCBI Taxonomy" id="2030807"/>
    <lineage>
        <taxon>Bacteria</taxon>
        <taxon>Candidatus Aerophobota</taxon>
    </lineage>
</organism>
<dbReference type="AlphaFoldDB" id="A0A2A4X5H9"/>
<keyword evidence="4" id="KW-0444">Lipid biosynthesis</keyword>
<proteinExistence type="predicted"/>
<dbReference type="PANTHER" id="PTHR10067">
    <property type="entry name" value="PHOSPHATIDYLSERINE DECARBOXYLASE"/>
    <property type="match status" value="1"/>
</dbReference>
<evidence type="ECO:0000313" key="14">
    <source>
        <dbReference type="EMBL" id="PCI77389.1"/>
    </source>
</evidence>
<dbReference type="Proteomes" id="UP000218775">
    <property type="component" value="Unassembled WGS sequence"/>
</dbReference>
<evidence type="ECO:0000256" key="10">
    <source>
        <dbReference type="ARBA" id="ARBA00023264"/>
    </source>
</evidence>
<protein>
    <recommendedName>
        <fullName evidence="3">phosphatidylserine decarboxylase</fullName>
        <ecNumber evidence="3">4.1.1.65</ecNumber>
    </recommendedName>
</protein>
<keyword evidence="6" id="KW-0443">Lipid metabolism</keyword>
<dbReference type="EC" id="4.1.1.65" evidence="3"/>
<keyword evidence="7" id="KW-0865">Zymogen</keyword>
<dbReference type="EMBL" id="NVUK01000017">
    <property type="protein sequence ID" value="PCI77389.1"/>
    <property type="molecule type" value="Genomic_DNA"/>
</dbReference>
<keyword evidence="9" id="KW-0456">Lyase</keyword>
<evidence type="ECO:0000256" key="4">
    <source>
        <dbReference type="ARBA" id="ARBA00022516"/>
    </source>
</evidence>
<name>A0A2A4X5H9_UNCAE</name>
<comment type="caution">
    <text evidence="14">The sequence shown here is derived from an EMBL/GenBank/DDBJ whole genome shotgun (WGS) entry which is preliminary data.</text>
</comment>
<comment type="pathway">
    <text evidence="12">Phospholipid metabolism; phosphatidylethanolamine biosynthesis.</text>
</comment>
<gene>
    <name evidence="14" type="primary">psd</name>
    <name evidence="14" type="ORF">COB21_03165</name>
</gene>
<keyword evidence="5" id="KW-0210">Decarboxylase</keyword>
<evidence type="ECO:0000313" key="15">
    <source>
        <dbReference type="Proteomes" id="UP000218775"/>
    </source>
</evidence>
<comment type="cofactor">
    <cofactor evidence="1">
        <name>pyruvate</name>
        <dbReference type="ChEBI" id="CHEBI:15361"/>
    </cofactor>
</comment>
<evidence type="ECO:0000256" key="5">
    <source>
        <dbReference type="ARBA" id="ARBA00022793"/>
    </source>
</evidence>
<evidence type="ECO:0000256" key="7">
    <source>
        <dbReference type="ARBA" id="ARBA00023145"/>
    </source>
</evidence>
<evidence type="ECO:0000256" key="3">
    <source>
        <dbReference type="ARBA" id="ARBA00012243"/>
    </source>
</evidence>
<dbReference type="GO" id="GO:0004609">
    <property type="term" value="F:phosphatidylserine decarboxylase activity"/>
    <property type="evidence" value="ECO:0007669"/>
    <property type="project" value="UniProtKB-EC"/>
</dbReference>
<evidence type="ECO:0000256" key="11">
    <source>
        <dbReference type="ARBA" id="ARBA00023317"/>
    </source>
</evidence>
<evidence type="ECO:0000256" key="2">
    <source>
        <dbReference type="ARBA" id="ARBA00005189"/>
    </source>
</evidence>
<dbReference type="InterPro" id="IPR003817">
    <property type="entry name" value="PS_Dcarbxylase"/>
</dbReference>
<evidence type="ECO:0000256" key="13">
    <source>
        <dbReference type="SAM" id="Phobius"/>
    </source>
</evidence>
<evidence type="ECO:0000256" key="8">
    <source>
        <dbReference type="ARBA" id="ARBA00023209"/>
    </source>
</evidence>
<keyword evidence="13" id="KW-0812">Transmembrane</keyword>
<evidence type="ECO:0000256" key="6">
    <source>
        <dbReference type="ARBA" id="ARBA00023098"/>
    </source>
</evidence>
<evidence type="ECO:0000256" key="1">
    <source>
        <dbReference type="ARBA" id="ARBA00001928"/>
    </source>
</evidence>
<dbReference type="Pfam" id="PF02666">
    <property type="entry name" value="PS_Dcarbxylase"/>
    <property type="match status" value="1"/>
</dbReference>
<keyword evidence="8" id="KW-0594">Phospholipid biosynthesis</keyword>
<comment type="pathway">
    <text evidence="2">Lipid metabolism.</text>
</comment>
<dbReference type="InterPro" id="IPR033177">
    <property type="entry name" value="PSD-B"/>
</dbReference>
<feature type="transmembrane region" description="Helical" evidence="13">
    <location>
        <begin position="37"/>
        <end position="59"/>
    </location>
</feature>
<accession>A0A2A4X5H9</accession>
<dbReference type="PANTHER" id="PTHR10067:SF17">
    <property type="entry name" value="PHOSPHATIDYLSERINE DECARBOXYLASE PROENZYME 2"/>
    <property type="match status" value="1"/>
</dbReference>
<evidence type="ECO:0000256" key="12">
    <source>
        <dbReference type="ARBA" id="ARBA00024326"/>
    </source>
</evidence>
<reference evidence="15" key="1">
    <citation type="submission" date="2017-08" db="EMBL/GenBank/DDBJ databases">
        <title>A dynamic microbial community with high functional redundancy inhabits the cold, oxic subseafloor aquifer.</title>
        <authorList>
            <person name="Tully B.J."/>
            <person name="Wheat C.G."/>
            <person name="Glazer B.T."/>
            <person name="Huber J.A."/>
        </authorList>
    </citation>
    <scope>NUCLEOTIDE SEQUENCE [LARGE SCALE GENOMIC DNA]</scope>
</reference>
<keyword evidence="13" id="KW-1133">Transmembrane helix</keyword>
<keyword evidence="13" id="KW-0472">Membrane</keyword>
<dbReference type="GO" id="GO:0006646">
    <property type="term" value="P:phosphatidylethanolamine biosynthetic process"/>
    <property type="evidence" value="ECO:0007669"/>
    <property type="project" value="UniProtKB-UniPathway"/>
</dbReference>
<keyword evidence="10" id="KW-1208">Phospholipid metabolism</keyword>
<keyword evidence="11" id="KW-0670">Pyruvate</keyword>
<evidence type="ECO:0000256" key="9">
    <source>
        <dbReference type="ARBA" id="ARBA00023239"/>
    </source>
</evidence>